<evidence type="ECO:0000313" key="2">
    <source>
        <dbReference type="Proteomes" id="UP000195569"/>
    </source>
</evidence>
<protein>
    <submittedName>
        <fullName evidence="1">Uncharacterized protein</fullName>
    </submittedName>
</protein>
<accession>A0A1N7S7J9</accession>
<organism evidence="1 2">
    <name type="scientific">Paraburkholderia piptadeniae</name>
    <dbReference type="NCBI Taxonomy" id="1701573"/>
    <lineage>
        <taxon>Bacteria</taxon>
        <taxon>Pseudomonadati</taxon>
        <taxon>Pseudomonadota</taxon>
        <taxon>Betaproteobacteria</taxon>
        <taxon>Burkholderiales</taxon>
        <taxon>Burkholderiaceae</taxon>
        <taxon>Paraburkholderia</taxon>
    </lineage>
</organism>
<comment type="caution">
    <text evidence="1">The sequence shown here is derived from an EMBL/GenBank/DDBJ whole genome shotgun (WGS) entry which is preliminary data.</text>
</comment>
<name>A0A1N7S7J9_9BURK</name>
<evidence type="ECO:0000313" key="1">
    <source>
        <dbReference type="EMBL" id="SIT43366.1"/>
    </source>
</evidence>
<proteinExistence type="predicted"/>
<dbReference type="AlphaFoldDB" id="A0A1N7S7J9"/>
<keyword evidence="2" id="KW-1185">Reference proteome</keyword>
<sequence length="224" mass="24191">MSSLPRRLAAVAHASGCDGTPLVGTDALNARGIDSAAPVAAAIERNSRRFIHASREVSRVLRQGRSRRARVRTDAQHAQGKNLSALVQFAYGVFDVLPQQTPFFRRHMPVAPALIEIGRHGGGADDGVGCGMVGVGIARLTHGAHVRTLDWARLGYTFCRRFGMRGDGTRSAHEHDRNCHCDHAQAHVRPDPSLHLVPFVARQPATSDTCNDSGLKPGARALFE</sequence>
<reference evidence="1" key="1">
    <citation type="submission" date="2016-12" db="EMBL/GenBank/DDBJ databases">
        <authorList>
            <person name="Moulin L."/>
        </authorList>
    </citation>
    <scope>NUCLEOTIDE SEQUENCE [LARGE SCALE GENOMIC DNA]</scope>
    <source>
        <strain evidence="1">STM 7183</strain>
    </source>
</reference>
<dbReference type="Proteomes" id="UP000195569">
    <property type="component" value="Unassembled WGS sequence"/>
</dbReference>
<gene>
    <name evidence="1" type="ORF">BN2476_350065</name>
</gene>
<dbReference type="EMBL" id="CYGY02000035">
    <property type="protein sequence ID" value="SIT43366.1"/>
    <property type="molecule type" value="Genomic_DNA"/>
</dbReference>